<feature type="compositionally biased region" description="Low complexity" evidence="1">
    <location>
        <begin position="1182"/>
        <end position="1202"/>
    </location>
</feature>
<comment type="caution">
    <text evidence="3">The sequence shown here is derived from an EMBL/GenBank/DDBJ whole genome shotgun (WGS) entry which is preliminary data.</text>
</comment>
<feature type="region of interest" description="Disordered" evidence="1">
    <location>
        <begin position="1431"/>
        <end position="1541"/>
    </location>
</feature>
<feature type="region of interest" description="Disordered" evidence="1">
    <location>
        <begin position="3050"/>
        <end position="3131"/>
    </location>
</feature>
<feature type="compositionally biased region" description="Low complexity" evidence="1">
    <location>
        <begin position="821"/>
        <end position="835"/>
    </location>
</feature>
<feature type="compositionally biased region" description="Low complexity" evidence="1">
    <location>
        <begin position="2871"/>
        <end position="2887"/>
    </location>
</feature>
<feature type="region of interest" description="Disordered" evidence="1">
    <location>
        <begin position="187"/>
        <end position="243"/>
    </location>
</feature>
<keyword evidence="4" id="KW-1185">Reference proteome</keyword>
<feature type="compositionally biased region" description="Pro residues" evidence="1">
    <location>
        <begin position="849"/>
        <end position="867"/>
    </location>
</feature>
<feature type="compositionally biased region" description="Basic residues" evidence="1">
    <location>
        <begin position="2393"/>
        <end position="2405"/>
    </location>
</feature>
<feature type="compositionally biased region" description="Polar residues" evidence="1">
    <location>
        <begin position="3176"/>
        <end position="3190"/>
    </location>
</feature>
<keyword evidence="2" id="KW-0472">Membrane</keyword>
<feature type="compositionally biased region" description="Acidic residues" evidence="1">
    <location>
        <begin position="223"/>
        <end position="233"/>
    </location>
</feature>
<feature type="compositionally biased region" description="Low complexity" evidence="1">
    <location>
        <begin position="730"/>
        <end position="748"/>
    </location>
</feature>
<gene>
    <name evidence="3" type="ORF">Pmani_032121</name>
</gene>
<organism evidence="3 4">
    <name type="scientific">Petrolisthes manimaculis</name>
    <dbReference type="NCBI Taxonomy" id="1843537"/>
    <lineage>
        <taxon>Eukaryota</taxon>
        <taxon>Metazoa</taxon>
        <taxon>Ecdysozoa</taxon>
        <taxon>Arthropoda</taxon>
        <taxon>Crustacea</taxon>
        <taxon>Multicrustacea</taxon>
        <taxon>Malacostraca</taxon>
        <taxon>Eumalacostraca</taxon>
        <taxon>Eucarida</taxon>
        <taxon>Decapoda</taxon>
        <taxon>Pleocyemata</taxon>
        <taxon>Anomura</taxon>
        <taxon>Galatheoidea</taxon>
        <taxon>Porcellanidae</taxon>
        <taxon>Petrolisthes</taxon>
    </lineage>
</organism>
<feature type="compositionally biased region" description="Pro residues" evidence="1">
    <location>
        <begin position="700"/>
        <end position="713"/>
    </location>
</feature>
<feature type="compositionally biased region" description="Low complexity" evidence="1">
    <location>
        <begin position="3056"/>
        <end position="3069"/>
    </location>
</feature>
<feature type="compositionally biased region" description="Low complexity" evidence="1">
    <location>
        <begin position="3266"/>
        <end position="3285"/>
    </location>
</feature>
<feature type="region of interest" description="Disordered" evidence="1">
    <location>
        <begin position="612"/>
        <end position="663"/>
    </location>
</feature>
<evidence type="ECO:0000313" key="4">
    <source>
        <dbReference type="Proteomes" id="UP001292094"/>
    </source>
</evidence>
<evidence type="ECO:0000313" key="3">
    <source>
        <dbReference type="EMBL" id="KAK4295309.1"/>
    </source>
</evidence>
<feature type="compositionally biased region" description="Polar residues" evidence="1">
    <location>
        <begin position="717"/>
        <end position="729"/>
    </location>
</feature>
<feature type="compositionally biased region" description="Low complexity" evidence="1">
    <location>
        <begin position="868"/>
        <end position="903"/>
    </location>
</feature>
<feature type="compositionally biased region" description="Acidic residues" evidence="1">
    <location>
        <begin position="204"/>
        <end position="213"/>
    </location>
</feature>
<feature type="region of interest" description="Disordered" evidence="1">
    <location>
        <begin position="1052"/>
        <end position="1074"/>
    </location>
</feature>
<dbReference type="EMBL" id="JAWZYT010004106">
    <property type="protein sequence ID" value="KAK4295309.1"/>
    <property type="molecule type" value="Genomic_DNA"/>
</dbReference>
<feature type="compositionally biased region" description="Polar residues" evidence="1">
    <location>
        <begin position="542"/>
        <end position="551"/>
    </location>
</feature>
<keyword evidence="2" id="KW-0812">Transmembrane</keyword>
<feature type="region of interest" description="Disordered" evidence="1">
    <location>
        <begin position="2081"/>
        <end position="2440"/>
    </location>
</feature>
<feature type="compositionally biased region" description="Pro residues" evidence="1">
    <location>
        <begin position="749"/>
        <end position="820"/>
    </location>
</feature>
<evidence type="ECO:0000256" key="1">
    <source>
        <dbReference type="SAM" id="MobiDB-lite"/>
    </source>
</evidence>
<feature type="compositionally biased region" description="Polar residues" evidence="1">
    <location>
        <begin position="3313"/>
        <end position="3324"/>
    </location>
</feature>
<feature type="compositionally biased region" description="Pro residues" evidence="1">
    <location>
        <begin position="2094"/>
        <end position="2105"/>
    </location>
</feature>
<feature type="compositionally biased region" description="Polar residues" evidence="1">
    <location>
        <begin position="1476"/>
        <end position="1489"/>
    </location>
</feature>
<feature type="transmembrane region" description="Helical" evidence="2">
    <location>
        <begin position="12"/>
        <end position="30"/>
    </location>
</feature>
<feature type="compositionally biased region" description="Polar residues" evidence="1">
    <location>
        <begin position="2812"/>
        <end position="2827"/>
    </location>
</feature>
<feature type="region of interest" description="Disordered" evidence="1">
    <location>
        <begin position="3250"/>
        <end position="3324"/>
    </location>
</feature>
<feature type="compositionally biased region" description="Low complexity" evidence="1">
    <location>
        <begin position="614"/>
        <end position="661"/>
    </location>
</feature>
<feature type="compositionally biased region" description="Low complexity" evidence="1">
    <location>
        <begin position="569"/>
        <end position="578"/>
    </location>
</feature>
<evidence type="ECO:0000256" key="2">
    <source>
        <dbReference type="SAM" id="Phobius"/>
    </source>
</evidence>
<name>A0AAE1TU38_9EUCA</name>
<feature type="compositionally biased region" description="Basic and acidic residues" evidence="1">
    <location>
        <begin position="123"/>
        <end position="155"/>
    </location>
</feature>
<proteinExistence type="predicted"/>
<feature type="compositionally biased region" description="Low complexity" evidence="1">
    <location>
        <begin position="2081"/>
        <end position="2093"/>
    </location>
</feature>
<feature type="compositionally biased region" description="Polar residues" evidence="1">
    <location>
        <begin position="2969"/>
        <end position="2980"/>
    </location>
</feature>
<feature type="compositionally biased region" description="Low complexity" evidence="1">
    <location>
        <begin position="2360"/>
        <end position="2370"/>
    </location>
</feature>
<feature type="compositionally biased region" description="Polar residues" evidence="1">
    <location>
        <begin position="3106"/>
        <end position="3131"/>
    </location>
</feature>
<feature type="region of interest" description="Disordered" evidence="1">
    <location>
        <begin position="384"/>
        <end position="505"/>
    </location>
</feature>
<dbReference type="Proteomes" id="UP001292094">
    <property type="component" value="Unassembled WGS sequence"/>
</dbReference>
<feature type="compositionally biased region" description="Low complexity" evidence="1">
    <location>
        <begin position="2271"/>
        <end position="2352"/>
    </location>
</feature>
<feature type="compositionally biased region" description="Polar residues" evidence="1">
    <location>
        <begin position="467"/>
        <end position="505"/>
    </location>
</feature>
<feature type="compositionally biased region" description="Low complexity" evidence="1">
    <location>
        <begin position="2106"/>
        <end position="2126"/>
    </location>
</feature>
<feature type="region of interest" description="Disordered" evidence="1">
    <location>
        <begin position="2957"/>
        <end position="2980"/>
    </location>
</feature>
<feature type="region of interest" description="Disordered" evidence="1">
    <location>
        <begin position="1772"/>
        <end position="1803"/>
    </location>
</feature>
<feature type="region of interest" description="Disordered" evidence="1">
    <location>
        <begin position="2772"/>
        <end position="2887"/>
    </location>
</feature>
<feature type="region of interest" description="Disordered" evidence="1">
    <location>
        <begin position="117"/>
        <end position="164"/>
    </location>
</feature>
<feature type="compositionally biased region" description="Low complexity" evidence="1">
    <location>
        <begin position="2177"/>
        <end position="2221"/>
    </location>
</feature>
<feature type="region of interest" description="Disordered" evidence="1">
    <location>
        <begin position="330"/>
        <end position="350"/>
    </location>
</feature>
<feature type="compositionally biased region" description="Low complexity" evidence="1">
    <location>
        <begin position="1491"/>
        <end position="1512"/>
    </location>
</feature>
<accession>A0AAE1TU38</accession>
<keyword evidence="2" id="KW-1133">Transmembrane helix</keyword>
<sequence>MDRRQCEGRRHLITLPFLILHLLFIADQAYTSSSSPPLPSLLLPLPPSSSSLQHTVLDPQHNNTLLDLQHTHDTTATTNTDDNKKAEVHDDLELKTATENTNKKYFKVHKDLKLKVATQHTSTKTDSEVHKDLEPKTNNKTDSEVHKDLEFKDATQDTSTQTDSKAFQEEIEAKTNDKTDSEVFYEDLELKDATEPTTTTVDSEVYDDLEPNELEDRRRRSLDDDDDDDDDDDGIHSRQSREKTYVPFNSLTFMTEGASPSSSSSDINWVPTDRVKVKQQVENSKLGGRKPVSSTIRPVVTTLTTFPYVVHNWKTSQGQSHPITAAATDVTEASTQVTETTTNSPTGFTEDFTDLTDFFIQTDGEYGQRTPPGFPFHNTEVTVTGTDISTTPPPTFPDRDTTVTEQQSTYNPHFLPTVLLPDPQDAINTGQDTSSVWSGTSEHSSSSTGHSNPTHIPQQKISEESDFSTQPTTTGILSTNWEPLYETNDNTQQNPWEATPQVLSDSGSIPRWTSGIFEVQGTTLEESGLVTWIPEVTDFLSPEQSTTTVRPEQTRPPNLRPLTNPPTLIPTTTTTTKPPHVIHNAVVRPSFPIRSTPLVSNRITTLLTSTRRPTNTQHQTHTATTNTQHQTHTATTNTQHQTHTATTNTQHQTHTEATNTALSTTQTPLVTWIQIYTTLPPPPPVDSASATTTRDRVSPPNRPPRPPPPPPSTSRPLTSNWVSLSSGPVTSTPSWPQTRPPSTWSPPTTRYPPIRPPTTRPPSTRPPTTRPPPTRRPPTTRYPPTPPPTTTRTPPTRPRPIWLPTPTRPPTTKPPPPRPPTTTRSPPTRPPTTTRSPPPWPPTTTQSPPTRPRPTRPPPTRPRPTRPPTTTRPRPVWLPTRPLTTTTIYPPTTRPVTRTTLAPRPTSTSFNILTEHPVLDLLHSVYNNNNKPLTQATTTTRSITTWRPPYQPLEDVTQAPTDNNNNNNNNNNAYINNPSVPLYPTINSPVIPVTTKITPQWTVTQQQTTTTTTRPSLVTSLLHSIPGRVPPTPRPQLVSPTPAVIQHSVQQEVVRDSPKVPSHTNTPDSDTEVNAVVEPSAVSRPTPAPTVTSNQNNIRDQESLIIDYLNKMSGIYSIKMKDDTTKNAEGTVPLSTTTETSLLQEIGTVWVSTRGTTRPPIAAPHTHDSTPTATGVTSAGVTGAQHLTGGDNTRTNNNTKDNSQSIGDPVTDILKQYVDYNLYETDLSEYYALYGNYGDDYYYDYVNVHPHENATTFPTNFTDLEVITWPYTIFPTHKPTSPSTEKPYEPLSSSATELVNHNNIFYSNDRPSEAPHSTVNNPLLHTGISSTAAPPVPLHSSIISTTPPSPPSSTFLPLGAAETQGPPLPIPAQLVGNQSSSLNDYEYYSSVNATPSGFVDYYGEDYGESLPWGQIEDYYYFYQYYTGDRDDDDNNEAGSAQNEDNILPAWYDHSSTTTTNTPTTTTRPTTPPSPLKYTSTTAATPSNLAATPITSQHTTTTTTTTTPTTTRPITPPSPLKYTSTTATTPSPSQHTTTTTTTTTTMSFKPMITEYETPTEVPIYTTLTQSLPSSATPSFPHHSNTPPPQYLPGFDVFNHLGGPTIRPQNVPPPTGIYPGHTNNNINSEAVHSLASQVFGFLDIGYLSNPPPRITTTTRRPPVIYSPIVGTAGVLGRPVSQGYLNKLPESQVNTFLDVNPLRLGSFRSKPVQKGTNSLARQGHTTNLENYREIFNSAEVSNANFHLDEQTGISSTPTLSRIHTNHQSPLNVTRTNLSMSTDDKTSADQSPFQPNKSHHLVKSDQNQRHNNRFMSRLGIAYGTSTFHDNKEGNIGTTLGELTKETGVIHRQVVGIDKEVKDVKNDARNVSNEAPSLDEKVAAYVSDPSHISASYYYPLFPPFLYSANTPPTSYTNNHDSPLISSIPSVHHHHHHHPSQHILSNLPLRTPTNPKHSLSHPGSLIRYPSRPHSAVNMRAPLPTFKLPPPPTHLRAPSTIRYPSIINSLPSQSLTHTPAKPETEKIPALVTHDNWTAERRDNPNAEVVTLDTIAALSSSIPPAVLGGLMAPISPLSLSPTAASLAPFAPQQKAPSTTETPRPPPPPPPPPLTQLLLLPQTPPQTGSHFTTTTSPPPQQTILHYNTYNPYIQFPDTGTTTAPPQPQHPHLSNPGENVLTDHDNNNNNNNYNNYYYNHLPPHPHNSSGLHNNTQGREQQQQQQQHVTTHQQHHHHHQDYHDTQHNQNYHDSKHTQDSHDNIHPQQQKDNITTQQEFHNHNNNNNHNNHFSSNPNQTQHNIYQQQQQQQHQNNTITHQQQEFHNNNNHNNHFSSNSNQTQHNSIHHNQQQQQHQDNTITHQQKFHNKNNHNNNISSNPNQTYHNTIHHHQQQHHQDNTITVHQHKFHNNNHNNKKNSSNPNQTQHNSIHHHQQQQQQQQQHHHQQDNTISQQEFHNHNNFSSNPNQTYHNGIHHYHQQHQANHDHNNHNNNSSEHQSGLDEGSHQHVIVKVWSVIEGKLEQVGEHLVPHTMFTNSSLTNGDMVNPEDMPREVLAEMSSKFHSDSVNLEHWLRNTGSPKSVSISLQPRHHRHTRDTNLQDTSLHQHSEEEELNNMAMDRSTGDELKNTQKDLKDINPGHEFSHNDQDSVTPPVLELHNTESSVDTTTDQGQMKVKDPLSRRAEHQQTLNNTNFSQIYTHDLQNKNSSESQRTIFPKDEYSGSHKVSNVDRSGKTLIAYNPTEKDGLNNVPVVHLILPQFPNSTTTTFRGPSITRVETKKNHQGCQNLSSRQHTHHTPNTTTTTTTAMASSTHHHTTTVNPTSRHLFSQHSLGQQDTTSPPPIHLHRTTIPQHEGQQKYNPDILLENDSSGYPQHDAVGTHTNPTQVNNSNNNNQINNNTTSYFGGVGNPTYNNMPLSLGTSLQETDLSYINILSNFVNYLKNSGSQNPTLQDAYTVLSQAGIGTQLQLTGGSEGRKPSPSVTGNTGTQPTSASILELLPQELSKINPLLTGVTGQPREQTPVDLRGVLDDTPSPTTLNWEKLQSHLNTLTGTNTFSGHLGNQGYLNNNQHAAQNSQSGNYESQTTFNQQLARTEPSVSSRTSPSPPPRALPRGPSFSISSRFSPATHFQSSSPHNTDNSPILDTATLQRILKTASYLALSTPSSPPASYPTLPPTTQPPVQYVRVSASSNYVHPGSNTPVNDRPNHSFGQVNKGQQQSHTNFVYDFNYFTQDATSTSYPTSTNKPPLTHYHINTSPSFPYHHVNTSPPPSYFQTNTSPPSYQVSTSPSSPYYQPYTSPPPYYQPNTSPHQYYQPNTSPPPYYQPNTSPAQYYQPNTSPAQYFQVQNTSPSSPHYHIITTPTPTSSTYHAIKTKPLSFQVRPFVESTIHVPKYPTVPTTTTTTTTAYPIHTGFQQYNAFAQISPDSFVSYLRPPPPSSSLPSSIPHYAVYPPSQSSVVKPPDINYLEVASSGQLPLQNPGVLESHSYRPSFSHYNSYDDSSFTTTYKPTVTTTTTTNPYLSSASSSSSSVSPSDNVTADSFISMASVQDCLSDNPCSLGVAAFLALGISSAVTFPFLVPVFLGRRRRGLDLLTSLVSQSENFITDEEKLSTLLDHLPFLNSDTNSTLSSGTTDNITNTTNSATFDTNSTLSSGTINTSTLFTSDSIANTTNSATVTSAASNSSPNVYDTAFSFLSDLAKLDSTGDLTLDPHRDVIRDRLERLEQHLALMGRDRVMLLMQRSLRMLTGRTGSKGLVARNKTWRKRRRRR</sequence>
<feature type="region of interest" description="Disordered" evidence="1">
    <location>
        <begin position="680"/>
        <end position="903"/>
    </location>
</feature>
<feature type="compositionally biased region" description="Low complexity" evidence="1">
    <location>
        <begin position="433"/>
        <end position="451"/>
    </location>
</feature>
<feature type="compositionally biased region" description="Polar residues" evidence="1">
    <location>
        <begin position="3070"/>
        <end position="3081"/>
    </location>
</feature>
<reference evidence="3" key="1">
    <citation type="submission" date="2023-11" db="EMBL/GenBank/DDBJ databases">
        <title>Genome assemblies of two species of porcelain crab, Petrolisthes cinctipes and Petrolisthes manimaculis (Anomura: Porcellanidae).</title>
        <authorList>
            <person name="Angst P."/>
        </authorList>
    </citation>
    <scope>NUCLEOTIDE SEQUENCE</scope>
    <source>
        <strain evidence="3">PB745_02</strain>
        <tissue evidence="3">Gill</tissue>
    </source>
</reference>
<feature type="region of interest" description="Disordered" evidence="1">
    <location>
        <begin position="2567"/>
        <end position="2606"/>
    </location>
</feature>
<feature type="compositionally biased region" description="Pro residues" evidence="1">
    <location>
        <begin position="3153"/>
        <end position="3167"/>
    </location>
</feature>
<feature type="region of interest" description="Disordered" evidence="1">
    <location>
        <begin position="1182"/>
        <end position="1207"/>
    </location>
</feature>
<feature type="compositionally biased region" description="Basic and acidic residues" evidence="1">
    <location>
        <begin position="234"/>
        <end position="243"/>
    </location>
</feature>
<feature type="compositionally biased region" description="Polar residues" evidence="1">
    <location>
        <begin position="2254"/>
        <end position="2267"/>
    </location>
</feature>
<feature type="region of interest" description="Disordered" evidence="1">
    <location>
        <begin position="542"/>
        <end position="578"/>
    </location>
</feature>
<feature type="region of interest" description="Disordered" evidence="1">
    <location>
        <begin position="3149"/>
        <end position="3205"/>
    </location>
</feature>
<feature type="compositionally biased region" description="Basic and acidic residues" evidence="1">
    <location>
        <begin position="2619"/>
        <end position="2636"/>
    </location>
</feature>
<feature type="transmembrane region" description="Helical" evidence="2">
    <location>
        <begin position="3547"/>
        <end position="3571"/>
    </location>
</feature>
<feature type="compositionally biased region" description="Polar residues" evidence="1">
    <location>
        <begin position="2134"/>
        <end position="2154"/>
    </location>
</feature>
<protein>
    <submittedName>
        <fullName evidence="3">Uncharacterized protein</fullName>
    </submittedName>
</protein>
<feature type="compositionally biased region" description="Low complexity" evidence="1">
    <location>
        <begin position="2786"/>
        <end position="2811"/>
    </location>
</feature>
<feature type="compositionally biased region" description="Low complexity" evidence="1">
    <location>
        <begin position="1522"/>
        <end position="1541"/>
    </location>
</feature>
<feature type="region of interest" description="Disordered" evidence="1">
    <location>
        <begin position="2467"/>
        <end position="2494"/>
    </location>
</feature>
<feature type="compositionally biased region" description="Low complexity" evidence="1">
    <location>
        <begin position="1454"/>
        <end position="1468"/>
    </location>
</feature>
<feature type="compositionally biased region" description="Basic and acidic residues" evidence="1">
    <location>
        <begin position="2230"/>
        <end position="2253"/>
    </location>
</feature>
<feature type="region of interest" description="Disordered" evidence="1">
    <location>
        <begin position="2619"/>
        <end position="2639"/>
    </location>
</feature>